<reference evidence="2" key="1">
    <citation type="submission" date="2023-01" db="EMBL/GenBank/DDBJ databases">
        <authorList>
            <person name="Piombo E."/>
        </authorList>
    </citation>
    <scope>NUCLEOTIDE SEQUENCE</scope>
</reference>
<feature type="compositionally biased region" description="Basic residues" evidence="1">
    <location>
        <begin position="375"/>
        <end position="387"/>
    </location>
</feature>
<keyword evidence="3" id="KW-1185">Reference proteome</keyword>
<gene>
    <name evidence="2" type="ORF">CCHLO57077_00018710</name>
</gene>
<feature type="region of interest" description="Disordered" evidence="1">
    <location>
        <begin position="155"/>
        <end position="194"/>
    </location>
</feature>
<feature type="region of interest" description="Disordered" evidence="1">
    <location>
        <begin position="209"/>
        <end position="248"/>
    </location>
</feature>
<evidence type="ECO:0000256" key="1">
    <source>
        <dbReference type="SAM" id="MobiDB-lite"/>
    </source>
</evidence>
<accession>A0AA35LRG1</accession>
<dbReference type="Proteomes" id="UP001160390">
    <property type="component" value="Unassembled WGS sequence"/>
</dbReference>
<feature type="compositionally biased region" description="Polar residues" evidence="1">
    <location>
        <begin position="90"/>
        <end position="112"/>
    </location>
</feature>
<feature type="compositionally biased region" description="Basic and acidic residues" evidence="1">
    <location>
        <begin position="230"/>
        <end position="248"/>
    </location>
</feature>
<feature type="compositionally biased region" description="Basic and acidic residues" evidence="1">
    <location>
        <begin position="209"/>
        <end position="221"/>
    </location>
</feature>
<comment type="caution">
    <text evidence="2">The sequence shown here is derived from an EMBL/GenBank/DDBJ whole genome shotgun (WGS) entry which is preliminary data.</text>
</comment>
<organism evidence="2 3">
    <name type="scientific">Clonostachys chloroleuca</name>
    <dbReference type="NCBI Taxonomy" id="1926264"/>
    <lineage>
        <taxon>Eukaryota</taxon>
        <taxon>Fungi</taxon>
        <taxon>Dikarya</taxon>
        <taxon>Ascomycota</taxon>
        <taxon>Pezizomycotina</taxon>
        <taxon>Sordariomycetes</taxon>
        <taxon>Hypocreomycetidae</taxon>
        <taxon>Hypocreales</taxon>
        <taxon>Bionectriaceae</taxon>
        <taxon>Clonostachys</taxon>
    </lineage>
</organism>
<dbReference type="AlphaFoldDB" id="A0AA35LRG1"/>
<dbReference type="EMBL" id="CABFNP030000533">
    <property type="protein sequence ID" value="CAI6040791.1"/>
    <property type="molecule type" value="Genomic_DNA"/>
</dbReference>
<name>A0AA35LRG1_9HYPO</name>
<protein>
    <submittedName>
        <fullName evidence="2">Uncharacterized protein</fullName>
    </submittedName>
</protein>
<evidence type="ECO:0000313" key="3">
    <source>
        <dbReference type="Proteomes" id="UP001160390"/>
    </source>
</evidence>
<feature type="region of interest" description="Disordered" evidence="1">
    <location>
        <begin position="358"/>
        <end position="387"/>
    </location>
</feature>
<proteinExistence type="predicted"/>
<feature type="compositionally biased region" description="Basic and acidic residues" evidence="1">
    <location>
        <begin position="67"/>
        <end position="80"/>
    </location>
</feature>
<sequence length="387" mass="41747">MSLGQHSAVIVELTLTGNDIELPSEQHSVPLSHAIGVENDQEKIEPGFCDGLGASNTIHRRTASSQLEDRAGTNDSEHSDWSNGHGLVADTQTLSLSRPSSATGLSNASLTAASPPPRNTTAQDAMNHHTINQQFDQLNAPGNGLKALQLPREILSSGDSSNHPRDAGQSTGSTACHNALPSALGGMNTKQTGPERESFVNALTRDAQGHALRESHRDERNQTIISENMGPRDDTRPFSGHGENDLEAPEHRLVADEVMGDAEDDVHSCIGESTAMVSTSTEQSQPTAISTDVDAEWEIDGDLMGKEVIDGEVYYLVPWKPTLVPVTMMQNALELINRFEARVGAQTGKSVEGARVANKFATSRTSSQHEDTTARRRGRPRKQRVEK</sequence>
<evidence type="ECO:0000313" key="2">
    <source>
        <dbReference type="EMBL" id="CAI6040791.1"/>
    </source>
</evidence>
<feature type="region of interest" description="Disordered" evidence="1">
    <location>
        <begin position="63"/>
        <end position="123"/>
    </location>
</feature>